<feature type="region of interest" description="Disordered" evidence="1">
    <location>
        <begin position="1"/>
        <end position="31"/>
    </location>
</feature>
<organism evidence="3 4">
    <name type="scientific">Orchesella dallaii</name>
    <dbReference type="NCBI Taxonomy" id="48710"/>
    <lineage>
        <taxon>Eukaryota</taxon>
        <taxon>Metazoa</taxon>
        <taxon>Ecdysozoa</taxon>
        <taxon>Arthropoda</taxon>
        <taxon>Hexapoda</taxon>
        <taxon>Collembola</taxon>
        <taxon>Entomobryomorpha</taxon>
        <taxon>Entomobryoidea</taxon>
        <taxon>Orchesellidae</taxon>
        <taxon>Orchesellinae</taxon>
        <taxon>Orchesella</taxon>
    </lineage>
</organism>
<evidence type="ECO:0000256" key="2">
    <source>
        <dbReference type="SAM" id="Phobius"/>
    </source>
</evidence>
<feature type="region of interest" description="Disordered" evidence="1">
    <location>
        <begin position="521"/>
        <end position="553"/>
    </location>
</feature>
<comment type="caution">
    <text evidence="3">The sequence shown here is derived from an EMBL/GenBank/DDBJ whole genome shotgun (WGS) entry which is preliminary data.</text>
</comment>
<protein>
    <submittedName>
        <fullName evidence="3">Uncharacterized protein</fullName>
    </submittedName>
</protein>
<accession>A0ABP1S6B0</accession>
<feature type="compositionally biased region" description="Polar residues" evidence="1">
    <location>
        <begin position="197"/>
        <end position="218"/>
    </location>
</feature>
<feature type="region of interest" description="Disordered" evidence="1">
    <location>
        <begin position="645"/>
        <end position="666"/>
    </location>
</feature>
<evidence type="ECO:0000313" key="3">
    <source>
        <dbReference type="EMBL" id="CAL8144567.1"/>
    </source>
</evidence>
<feature type="compositionally biased region" description="Low complexity" evidence="1">
    <location>
        <begin position="436"/>
        <end position="445"/>
    </location>
</feature>
<dbReference type="EMBL" id="CAXLJM020000161">
    <property type="protein sequence ID" value="CAL8144567.1"/>
    <property type="molecule type" value="Genomic_DNA"/>
</dbReference>
<evidence type="ECO:0000256" key="1">
    <source>
        <dbReference type="SAM" id="MobiDB-lite"/>
    </source>
</evidence>
<feature type="compositionally biased region" description="Low complexity" evidence="1">
    <location>
        <begin position="731"/>
        <end position="740"/>
    </location>
</feature>
<feature type="compositionally biased region" description="Acidic residues" evidence="1">
    <location>
        <begin position="684"/>
        <end position="700"/>
    </location>
</feature>
<feature type="compositionally biased region" description="Basic and acidic residues" evidence="1">
    <location>
        <begin position="12"/>
        <end position="24"/>
    </location>
</feature>
<dbReference type="Proteomes" id="UP001642540">
    <property type="component" value="Unassembled WGS sequence"/>
</dbReference>
<feature type="compositionally biased region" description="Low complexity" evidence="1">
    <location>
        <begin position="653"/>
        <end position="666"/>
    </location>
</feature>
<feature type="compositionally biased region" description="Basic and acidic residues" evidence="1">
    <location>
        <begin position="187"/>
        <end position="196"/>
    </location>
</feature>
<feature type="compositionally biased region" description="Acidic residues" evidence="1">
    <location>
        <begin position="254"/>
        <end position="264"/>
    </location>
</feature>
<feature type="transmembrane region" description="Helical" evidence="2">
    <location>
        <begin position="57"/>
        <end position="76"/>
    </location>
</feature>
<keyword evidence="4" id="KW-1185">Reference proteome</keyword>
<feature type="compositionally biased region" description="Basic residues" evidence="1">
    <location>
        <begin position="1"/>
        <end position="11"/>
    </location>
</feature>
<feature type="region of interest" description="Disordered" evidence="1">
    <location>
        <begin position="181"/>
        <end position="264"/>
    </location>
</feature>
<feature type="compositionally biased region" description="Polar residues" evidence="1">
    <location>
        <begin position="521"/>
        <end position="535"/>
    </location>
</feature>
<reference evidence="3 4" key="1">
    <citation type="submission" date="2024-08" db="EMBL/GenBank/DDBJ databases">
        <authorList>
            <person name="Cucini C."/>
            <person name="Frati F."/>
        </authorList>
    </citation>
    <scope>NUCLEOTIDE SEQUENCE [LARGE SCALE GENOMIC DNA]</scope>
</reference>
<gene>
    <name evidence="3" type="ORF">ODALV1_LOCUS30231</name>
</gene>
<feature type="transmembrane region" description="Helical" evidence="2">
    <location>
        <begin position="88"/>
        <end position="110"/>
    </location>
</feature>
<feature type="region of interest" description="Disordered" evidence="1">
    <location>
        <begin position="126"/>
        <end position="159"/>
    </location>
</feature>
<keyword evidence="2" id="KW-1133">Transmembrane helix</keyword>
<keyword evidence="2" id="KW-0812">Transmembrane</keyword>
<feature type="region of interest" description="Disordered" evidence="1">
    <location>
        <begin position="684"/>
        <end position="747"/>
    </location>
</feature>
<feature type="region of interest" description="Disordered" evidence="1">
    <location>
        <begin position="436"/>
        <end position="473"/>
    </location>
</feature>
<sequence>MHAARAIHKQREKREEKLRLEVRRPSASSQTSRIIPRSPAVSIDASRRNNTEDGERFNFAYAGFIIACFGAVPLLVGTFVEVPALWEIGLVITLVGILIGLVFWCTELCAEAKKFSQKKKQLSTRGKIEDSNLLQVPDRKSNRHNGLTSDSRRGSLQSDSISLISPTAQHYENQQRNAGNHVHLHNPQHDRVRGEDSISQYSLSEASKQSNDSSSGTLKPSKLNGHQIRPPSSSYLPPGLNKSKKVSLVQQDPGLDDDSDSDAETVIEAPTGNPKIIQVQSEHHHHPITRPLLFKGDSLSSVTDRTGNPVSVIDLGSSKPFLATSFSLENETISPLVPHHRTVLRMPVMPQEVSKLKRCECGRFLMDTDKLISLRGHHPYMTGGSVPPTAYNSPAWSIGWNPSRKIFGSVGGAVGVVGNSIAGGALNDLSNNSSLNDVSSGGNDNLPDNTKIISVNPSSTSNSNISNDGNQVSGYNNDRALAALATTVSTTSHLPANESVVQVEPTLSASTAELLRSHQNLSTIKTENNTENDNLAPNPDEIEDVNEEENDEDKDKVLAELLNITAEADDDNEKSEPMRDLASASLSSINSVKAAPSETKDKVNLEIEERVPVRQRHFSEQPGLEATRVNRPTSLHLQSNSAIDLNNAPTLNSSSSTVITPASSSSASTVVSTGVTAITPFLKDEDDMDDLKEDDIDNDDEQKSSAESVKSLAKDMSLDELLDTIEQKTEGGSSTGSSNSAIAVAVQ</sequence>
<feature type="compositionally biased region" description="Low complexity" evidence="1">
    <location>
        <begin position="452"/>
        <end position="467"/>
    </location>
</feature>
<name>A0ABP1S6B0_9HEXA</name>
<feature type="compositionally biased region" description="Polar residues" evidence="1">
    <location>
        <begin position="144"/>
        <end position="159"/>
    </location>
</feature>
<evidence type="ECO:0000313" key="4">
    <source>
        <dbReference type="Proteomes" id="UP001642540"/>
    </source>
</evidence>
<keyword evidence="2" id="KW-0472">Membrane</keyword>
<proteinExistence type="predicted"/>
<feature type="compositionally biased region" description="Acidic residues" evidence="1">
    <location>
        <begin position="540"/>
        <end position="552"/>
    </location>
</feature>